<feature type="chain" id="PRO_5042535234" description="Secreted protein" evidence="2">
    <location>
        <begin position="17"/>
        <end position="150"/>
    </location>
</feature>
<keyword evidence="4" id="KW-1185">Reference proteome</keyword>
<reference evidence="3" key="1">
    <citation type="submission" date="2021-06" db="EMBL/GenBank/DDBJ databases">
        <title>Comparative genomics, transcriptomics and evolutionary studies reveal genomic signatures of adaptation to plant cell wall in hemibiotrophic fungi.</title>
        <authorList>
            <consortium name="DOE Joint Genome Institute"/>
            <person name="Baroncelli R."/>
            <person name="Diaz J.F."/>
            <person name="Benocci T."/>
            <person name="Peng M."/>
            <person name="Battaglia E."/>
            <person name="Haridas S."/>
            <person name="Andreopoulos W."/>
            <person name="Labutti K."/>
            <person name="Pangilinan J."/>
            <person name="Floch G.L."/>
            <person name="Makela M.R."/>
            <person name="Henrissat B."/>
            <person name="Grigoriev I.V."/>
            <person name="Crouch J.A."/>
            <person name="De Vries R.P."/>
            <person name="Sukno S.A."/>
            <person name="Thon M.R."/>
        </authorList>
    </citation>
    <scope>NUCLEOTIDE SEQUENCE</scope>
    <source>
        <strain evidence="3">CBS 102054</strain>
    </source>
</reference>
<dbReference type="RefSeq" id="XP_060450723.1">
    <property type="nucleotide sequence ID" value="XM_060596413.1"/>
</dbReference>
<gene>
    <name evidence="3" type="ORF">BDP81DRAFT_86921</name>
</gene>
<organism evidence="3 4">
    <name type="scientific">Colletotrichum phormii</name>
    <dbReference type="NCBI Taxonomy" id="359342"/>
    <lineage>
        <taxon>Eukaryota</taxon>
        <taxon>Fungi</taxon>
        <taxon>Dikarya</taxon>
        <taxon>Ascomycota</taxon>
        <taxon>Pezizomycotina</taxon>
        <taxon>Sordariomycetes</taxon>
        <taxon>Hypocreomycetidae</taxon>
        <taxon>Glomerellales</taxon>
        <taxon>Glomerellaceae</taxon>
        <taxon>Colletotrichum</taxon>
        <taxon>Colletotrichum acutatum species complex</taxon>
    </lineage>
</organism>
<feature type="region of interest" description="Disordered" evidence="1">
    <location>
        <begin position="63"/>
        <end position="117"/>
    </location>
</feature>
<feature type="compositionally biased region" description="Basic residues" evidence="1">
    <location>
        <begin position="96"/>
        <end position="113"/>
    </location>
</feature>
<dbReference type="Proteomes" id="UP001243989">
    <property type="component" value="Unassembled WGS sequence"/>
</dbReference>
<protein>
    <recommendedName>
        <fullName evidence="5">Secreted protein</fullName>
    </recommendedName>
</protein>
<feature type="compositionally biased region" description="Basic and acidic residues" evidence="1">
    <location>
        <begin position="79"/>
        <end position="95"/>
    </location>
</feature>
<evidence type="ECO:0000313" key="3">
    <source>
        <dbReference type="EMBL" id="KAK1654679.1"/>
    </source>
</evidence>
<dbReference type="GeneID" id="85481275"/>
<sequence length="150" mass="17513">MMSGIISCFEISGVVALFLLVAGIPVAHSCMSSAVDTPLFLFSPLLSEQLVYHRMMVQINVREESKRERSWQKNRRRVSREIERERNNSDMQHWKAEKRKKMKCNNKKPRSPRVYHQPSHAQRCALVSFRNLNAWYPPARSPTQCIEICP</sequence>
<evidence type="ECO:0008006" key="5">
    <source>
        <dbReference type="Google" id="ProtNLM"/>
    </source>
</evidence>
<feature type="signal peptide" evidence="2">
    <location>
        <begin position="1"/>
        <end position="16"/>
    </location>
</feature>
<evidence type="ECO:0000313" key="4">
    <source>
        <dbReference type="Proteomes" id="UP001243989"/>
    </source>
</evidence>
<comment type="caution">
    <text evidence="3">The sequence shown here is derived from an EMBL/GenBank/DDBJ whole genome shotgun (WGS) entry which is preliminary data.</text>
</comment>
<accession>A0AAJ0EMJ5</accession>
<keyword evidence="2" id="KW-0732">Signal</keyword>
<evidence type="ECO:0000256" key="1">
    <source>
        <dbReference type="SAM" id="MobiDB-lite"/>
    </source>
</evidence>
<proteinExistence type="predicted"/>
<dbReference type="AlphaFoldDB" id="A0AAJ0EMJ5"/>
<dbReference type="EMBL" id="JAHMHQ010000002">
    <property type="protein sequence ID" value="KAK1654679.1"/>
    <property type="molecule type" value="Genomic_DNA"/>
</dbReference>
<name>A0AAJ0EMJ5_9PEZI</name>
<evidence type="ECO:0000256" key="2">
    <source>
        <dbReference type="SAM" id="SignalP"/>
    </source>
</evidence>